<name>A0A8S5S9R0_9VIRU</name>
<evidence type="ECO:0000313" key="1">
    <source>
        <dbReference type="EMBL" id="DAF47458.1"/>
    </source>
</evidence>
<reference evidence="1" key="1">
    <citation type="journal article" date="2021" name="Proc. Natl. Acad. Sci. U.S.A.">
        <title>A Catalog of Tens of Thousands of Viruses from Human Metagenomes Reveals Hidden Associations with Chronic Diseases.</title>
        <authorList>
            <person name="Tisza M.J."/>
            <person name="Buck C.B."/>
        </authorList>
    </citation>
    <scope>NUCLEOTIDE SEQUENCE</scope>
    <source>
        <strain evidence="1">CtGns7</strain>
    </source>
</reference>
<dbReference type="EMBL" id="BK032555">
    <property type="protein sequence ID" value="DAF47458.1"/>
    <property type="molecule type" value="Genomic_DNA"/>
</dbReference>
<organism evidence="1">
    <name type="scientific">Phage sp. ctGns7</name>
    <dbReference type="NCBI Taxonomy" id="2828003"/>
    <lineage>
        <taxon>Viruses</taxon>
    </lineage>
</organism>
<proteinExistence type="predicted"/>
<sequence>MLKVVVVLVDIDNLQLNYFINEYAVPYELKKGAEIFIYPIKVKDFPIYANCKELLEIDKNTINDIDVIQMNYLEFLINRVLVDINTQSLFAMLFQLCIHKNIALSKDNGKDCIVVLGENDIIESIISAKEFDDIKKIILFQNDKDYDDRYVNPDVKAEYEKYCKMVNKGVHNPTLEEQKTYVMSKNGYTMEQINNMVYRTFEQIFNHCINSEIYLAQKIIQASFKYEVKDDVKHPMFKKRVDKYKEMFTDAESFEQKIQQING</sequence>
<protein>
    <submittedName>
        <fullName evidence="1">Uncharacterized protein</fullName>
    </submittedName>
</protein>
<accession>A0A8S5S9R0</accession>